<proteinExistence type="predicted"/>
<evidence type="ECO:0000313" key="4">
    <source>
        <dbReference type="Proteomes" id="UP000594467"/>
    </source>
</evidence>
<evidence type="ECO:0000313" key="1">
    <source>
        <dbReference type="EMBL" id="OZY39384.1"/>
    </source>
</evidence>
<dbReference type="Proteomes" id="UP000216113">
    <property type="component" value="Unassembled WGS sequence"/>
</dbReference>
<reference evidence="1 3" key="1">
    <citation type="submission" date="2017-08" db="EMBL/GenBank/DDBJ databases">
        <title>Genomic and metabolic characterisation of spoilage-associated Pseudomonas species.</title>
        <authorList>
            <person name="Stanborough T."/>
            <person name="Fegan N."/>
            <person name="Powell S.M."/>
            <person name="Singh T."/>
            <person name="Tamplin M.L."/>
            <person name="Chandry P.S."/>
        </authorList>
    </citation>
    <scope>NUCLEOTIDE SEQUENCE [LARGE SCALE GENOMIC DNA]</scope>
    <source>
        <strain evidence="1 3">F1820</strain>
    </source>
</reference>
<organism evidence="1 3">
    <name type="scientific">Pseudomonas fragi</name>
    <dbReference type="NCBI Taxonomy" id="296"/>
    <lineage>
        <taxon>Bacteria</taxon>
        <taxon>Pseudomonadati</taxon>
        <taxon>Pseudomonadota</taxon>
        <taxon>Gammaproteobacteria</taxon>
        <taxon>Pseudomonadales</taxon>
        <taxon>Pseudomonadaceae</taxon>
        <taxon>Pseudomonas</taxon>
    </lineage>
</organism>
<reference evidence="2 4" key="2">
    <citation type="submission" date="2020-11" db="EMBL/GenBank/DDBJ databases">
        <title>The Complete Genome of Pseudomonas fragi A13BB.</title>
        <authorList>
            <person name="Awolope O.K."/>
            <person name="O'Driscoll N.H."/>
            <person name="Di Salvo A."/>
            <person name="Lamb A.J."/>
        </authorList>
    </citation>
    <scope>NUCLEOTIDE SEQUENCE [LARGE SCALE GENOMIC DNA]</scope>
    <source>
        <strain evidence="2 4">A13BB</strain>
    </source>
</reference>
<dbReference type="EMBL" id="NQKL01000030">
    <property type="protein sequence ID" value="OZY39384.1"/>
    <property type="molecule type" value="Genomic_DNA"/>
</dbReference>
<dbReference type="RefSeq" id="WP_095031186.1">
    <property type="nucleotide sequence ID" value="NZ_CP065202.1"/>
</dbReference>
<gene>
    <name evidence="1" type="ORF">CJF43_23470</name>
    <name evidence="2" type="ORF">I5R27_10420</name>
</gene>
<dbReference type="Proteomes" id="UP000594467">
    <property type="component" value="Chromosome"/>
</dbReference>
<protein>
    <submittedName>
        <fullName evidence="1">Uncharacterized protein</fullName>
    </submittedName>
</protein>
<sequence length="86" mass="9482">MNARAGFAIDPFSSMNIPDQVLAGLHNRLGAIEQATDTQQIYLATEKAESFVEALEVVNALRQADIFRIYQVIEAVAQARTMALML</sequence>
<evidence type="ECO:0000313" key="3">
    <source>
        <dbReference type="Proteomes" id="UP000216113"/>
    </source>
</evidence>
<dbReference type="AlphaFoldDB" id="A0A266LMY4"/>
<name>A0A266LMY4_PSEFR</name>
<evidence type="ECO:0000313" key="2">
    <source>
        <dbReference type="EMBL" id="QPL33466.1"/>
    </source>
</evidence>
<accession>A0A266LMY4</accession>
<dbReference type="EMBL" id="CP065202">
    <property type="protein sequence ID" value="QPL33466.1"/>
    <property type="molecule type" value="Genomic_DNA"/>
</dbReference>